<dbReference type="PIRSF" id="PIRSF021439">
    <property type="entry name" value="DUF972"/>
    <property type="match status" value="1"/>
</dbReference>
<keyword evidence="5" id="KW-0236">DNA replication inhibitor</keyword>
<protein>
    <submittedName>
        <fullName evidence="7">Initiation-control protein yabA</fullName>
    </submittedName>
</protein>
<evidence type="ECO:0000313" key="8">
    <source>
        <dbReference type="Proteomes" id="UP000051565"/>
    </source>
</evidence>
<dbReference type="InterPro" id="IPR010377">
    <property type="entry name" value="YabA"/>
</dbReference>
<keyword evidence="3" id="KW-0479">Metal-binding</keyword>
<feature type="coiled-coil region" evidence="6">
    <location>
        <begin position="37"/>
        <end position="64"/>
    </location>
</feature>
<dbReference type="STRING" id="53444.AYR59_07120"/>
<evidence type="ECO:0000256" key="1">
    <source>
        <dbReference type="ARBA" id="ARBA00022490"/>
    </source>
</evidence>
<organism evidence="7 8">
    <name type="scientific">Fructilactobacillus lindneri DSM 20690 = JCM 11027</name>
    <dbReference type="NCBI Taxonomy" id="1122148"/>
    <lineage>
        <taxon>Bacteria</taxon>
        <taxon>Bacillati</taxon>
        <taxon>Bacillota</taxon>
        <taxon>Bacilli</taxon>
        <taxon>Lactobacillales</taxon>
        <taxon>Lactobacillaceae</taxon>
        <taxon>Fructilactobacillus</taxon>
    </lineage>
</organism>
<sequence length="114" mass="13418">MKGTTKLNTNKMDEGMDNLTIQFEQMVTKISEMRGKVNTILEENTELKIENEHLRELLNSSKNKNKGVQELSMSKKNLEKLYNQGYHICNQYYGKRRMKNESCIFCTDIIYGER</sequence>
<keyword evidence="2" id="KW-0235">DNA replication</keyword>
<dbReference type="EMBL" id="JQBT01000032">
    <property type="protein sequence ID" value="KRN79311.1"/>
    <property type="molecule type" value="Genomic_DNA"/>
</dbReference>
<gene>
    <name evidence="7" type="ORF">IV52_GL000720</name>
</gene>
<accession>A0A0R2JQA5</accession>
<name>A0A0R2JQA5_9LACO</name>
<keyword evidence="4" id="KW-0862">Zinc</keyword>
<keyword evidence="1" id="KW-0963">Cytoplasm</keyword>
<evidence type="ECO:0000256" key="4">
    <source>
        <dbReference type="ARBA" id="ARBA00022833"/>
    </source>
</evidence>
<evidence type="ECO:0000256" key="5">
    <source>
        <dbReference type="ARBA" id="ARBA00022880"/>
    </source>
</evidence>
<dbReference type="Pfam" id="PF06156">
    <property type="entry name" value="YabA"/>
    <property type="match status" value="1"/>
</dbReference>
<comment type="caution">
    <text evidence="7">The sequence shown here is derived from an EMBL/GenBank/DDBJ whole genome shotgun (WGS) entry which is preliminary data.</text>
</comment>
<dbReference type="AlphaFoldDB" id="A0A0R2JQA5"/>
<evidence type="ECO:0000256" key="6">
    <source>
        <dbReference type="SAM" id="Coils"/>
    </source>
</evidence>
<evidence type="ECO:0000313" key="7">
    <source>
        <dbReference type="EMBL" id="KRN79311.1"/>
    </source>
</evidence>
<dbReference type="PATRIC" id="fig|1122148.6.peg.742"/>
<proteinExistence type="predicted"/>
<evidence type="ECO:0000256" key="2">
    <source>
        <dbReference type="ARBA" id="ARBA00022705"/>
    </source>
</evidence>
<evidence type="ECO:0000256" key="3">
    <source>
        <dbReference type="ARBA" id="ARBA00022723"/>
    </source>
</evidence>
<keyword evidence="6" id="KW-0175">Coiled coil</keyword>
<dbReference type="GO" id="GO:0006260">
    <property type="term" value="P:DNA replication"/>
    <property type="evidence" value="ECO:0007669"/>
    <property type="project" value="UniProtKB-KW"/>
</dbReference>
<keyword evidence="8" id="KW-1185">Reference proteome</keyword>
<dbReference type="GO" id="GO:0008156">
    <property type="term" value="P:negative regulation of DNA replication"/>
    <property type="evidence" value="ECO:0007669"/>
    <property type="project" value="UniProtKB-KW"/>
</dbReference>
<reference evidence="7 8" key="1">
    <citation type="journal article" date="2015" name="Genome Announc.">
        <title>Expanding the biotechnology potential of lactobacilli through comparative genomics of 213 strains and associated genera.</title>
        <authorList>
            <person name="Sun Z."/>
            <person name="Harris H.M."/>
            <person name="McCann A."/>
            <person name="Guo C."/>
            <person name="Argimon S."/>
            <person name="Zhang W."/>
            <person name="Yang X."/>
            <person name="Jeffery I.B."/>
            <person name="Cooney J.C."/>
            <person name="Kagawa T.F."/>
            <person name="Liu W."/>
            <person name="Song Y."/>
            <person name="Salvetti E."/>
            <person name="Wrobel A."/>
            <person name="Rasinkangas P."/>
            <person name="Parkhill J."/>
            <person name="Rea M.C."/>
            <person name="O'Sullivan O."/>
            <person name="Ritari J."/>
            <person name="Douillard F.P."/>
            <person name="Paul Ross R."/>
            <person name="Yang R."/>
            <person name="Briner A.E."/>
            <person name="Felis G.E."/>
            <person name="de Vos W.M."/>
            <person name="Barrangou R."/>
            <person name="Klaenhammer T.R."/>
            <person name="Caufield P.W."/>
            <person name="Cui Y."/>
            <person name="Zhang H."/>
            <person name="O'Toole P.W."/>
        </authorList>
    </citation>
    <scope>NUCLEOTIDE SEQUENCE [LARGE SCALE GENOMIC DNA]</scope>
    <source>
        <strain evidence="7 8">DSM 20690</strain>
    </source>
</reference>
<dbReference type="Proteomes" id="UP000051565">
    <property type="component" value="Unassembled WGS sequence"/>
</dbReference>
<dbReference type="GO" id="GO:0046872">
    <property type="term" value="F:metal ion binding"/>
    <property type="evidence" value="ECO:0007669"/>
    <property type="project" value="UniProtKB-KW"/>
</dbReference>